<evidence type="ECO:0000313" key="4">
    <source>
        <dbReference type="Proteomes" id="UP001648503"/>
    </source>
</evidence>
<dbReference type="EMBL" id="JAFCIX010000378">
    <property type="protein sequence ID" value="KAH6592555.1"/>
    <property type="molecule type" value="Genomic_DNA"/>
</dbReference>
<evidence type="ECO:0008006" key="5">
    <source>
        <dbReference type="Google" id="ProtNLM"/>
    </source>
</evidence>
<keyword evidence="1" id="KW-0175">Coiled coil</keyword>
<reference evidence="3 4" key="1">
    <citation type="submission" date="2021-02" db="EMBL/GenBank/DDBJ databases">
        <title>Variation within the Batrachochytrium salamandrivorans European outbreak.</title>
        <authorList>
            <person name="Kelly M."/>
            <person name="Pasmans F."/>
            <person name="Shea T.P."/>
            <person name="Munoz J.F."/>
            <person name="Carranza S."/>
            <person name="Cuomo C.A."/>
            <person name="Martel A."/>
        </authorList>
    </citation>
    <scope>NUCLEOTIDE SEQUENCE [LARGE SCALE GENOMIC DNA]</scope>
    <source>
        <strain evidence="3 4">AMFP18/2</strain>
    </source>
</reference>
<name>A0ABQ8F5E7_9FUNG</name>
<protein>
    <recommendedName>
        <fullName evidence="5">Up-regulated during septation protein 1 domain-containing protein</fullName>
    </recommendedName>
</protein>
<accession>A0ABQ8F5E7</accession>
<feature type="coiled-coil region" evidence="1">
    <location>
        <begin position="85"/>
        <end position="123"/>
    </location>
</feature>
<sequence>MRSIELESTINSTTEEAARATAAIEAERDALQAQLADLQSQHETANMRSIELESTINATTEEAARATAAIEAEPNMRSIELESTINSTTEEAARATAAIEAERDALQAQLADLQSQHETANMRSIELESTINSTTEEAARATAAIEAKRDVPLSDEASLPSVPNVFSLYSLPNRCLPSSSNIESKLDTKHSSGMYSATHDSGLQKNNVGFVGHSLYSDAIKAQPGNNIDLVSSNAVTDKRRLLLLSRAQQTEMTSHDIESLGDEMHSLLLLINQSKSVFAEVSLLQTRIEDYETLNQHLLDKLENERGLRIGAQNELFKLRNDTTLVPQESAVSDLLETYRAHLVDVALDRDRYKKSLESIYHSIGTDSEIERKVTFTETRRVVTALDGKHTQLSTPLISQESVRDPSSVCSPQVSFPESIASDTESIPSFTFGSTVSFERAVMSRLDTLSFKVDDTDGHRKYESPIYRQFGSTRSLMELNRQNSMSSIPNQGPFRKNNESLSTVTHLRNLVDKQASIISRLEYELFRAHSILDSQREHIQMLSSRVHGSGWSVDRLDEGHLPFHRNDTSMISSDMPCDLNACVFHSTQTAPSPAQSGTFGQPRSFSDSQELKDSQYSLPGQSAPQLTLSPNILQPLLSPVSLHASSTSTSEYPLGFSQMASKSQILDISQELMAARRQITELRLENTNLLSTVSRLQDSNHSSKHKSNIFGWRPLK</sequence>
<evidence type="ECO:0000256" key="2">
    <source>
        <dbReference type="SAM" id="MobiDB-lite"/>
    </source>
</evidence>
<organism evidence="3 4">
    <name type="scientific">Batrachochytrium salamandrivorans</name>
    <dbReference type="NCBI Taxonomy" id="1357716"/>
    <lineage>
        <taxon>Eukaryota</taxon>
        <taxon>Fungi</taxon>
        <taxon>Fungi incertae sedis</taxon>
        <taxon>Chytridiomycota</taxon>
        <taxon>Chytridiomycota incertae sedis</taxon>
        <taxon>Chytridiomycetes</taxon>
        <taxon>Rhizophydiales</taxon>
        <taxon>Rhizophydiales incertae sedis</taxon>
        <taxon>Batrachochytrium</taxon>
    </lineage>
</organism>
<proteinExistence type="predicted"/>
<comment type="caution">
    <text evidence="3">The sequence shown here is derived from an EMBL/GenBank/DDBJ whole genome shotgun (WGS) entry which is preliminary data.</text>
</comment>
<feature type="coiled-coil region" evidence="1">
    <location>
        <begin position="666"/>
        <end position="693"/>
    </location>
</feature>
<feature type="region of interest" description="Disordered" evidence="2">
    <location>
        <begin position="591"/>
        <end position="624"/>
    </location>
</feature>
<dbReference type="Proteomes" id="UP001648503">
    <property type="component" value="Unassembled WGS sequence"/>
</dbReference>
<evidence type="ECO:0000313" key="3">
    <source>
        <dbReference type="EMBL" id="KAH6592555.1"/>
    </source>
</evidence>
<feature type="coiled-coil region" evidence="1">
    <location>
        <begin position="10"/>
        <end position="48"/>
    </location>
</feature>
<keyword evidence="4" id="KW-1185">Reference proteome</keyword>
<evidence type="ECO:0000256" key="1">
    <source>
        <dbReference type="SAM" id="Coils"/>
    </source>
</evidence>
<gene>
    <name evidence="3" type="ORF">BASA50_008005</name>
</gene>